<dbReference type="InterPro" id="IPR027470">
    <property type="entry name" value="Cation_efflux_CTD"/>
</dbReference>
<dbReference type="InterPro" id="IPR027469">
    <property type="entry name" value="Cation_efflux_TMD_sf"/>
</dbReference>
<feature type="transmembrane region" description="Helical" evidence="7">
    <location>
        <begin position="12"/>
        <end position="33"/>
    </location>
</feature>
<dbReference type="Pfam" id="PF01545">
    <property type="entry name" value="Cation_efflux"/>
    <property type="match status" value="1"/>
</dbReference>
<dbReference type="PANTHER" id="PTHR43840:SF15">
    <property type="entry name" value="MITOCHONDRIAL METAL TRANSPORTER 1-RELATED"/>
    <property type="match status" value="1"/>
</dbReference>
<keyword evidence="5 7" id="KW-1133">Transmembrane helix</keyword>
<evidence type="ECO:0000256" key="6">
    <source>
        <dbReference type="ARBA" id="ARBA00023136"/>
    </source>
</evidence>
<evidence type="ECO:0000313" key="10">
    <source>
        <dbReference type="EMBL" id="TCU95201.1"/>
    </source>
</evidence>
<proteinExistence type="inferred from homology"/>
<dbReference type="AlphaFoldDB" id="A0A4R3UW38"/>
<evidence type="ECO:0000256" key="4">
    <source>
        <dbReference type="ARBA" id="ARBA00022692"/>
    </source>
</evidence>
<feature type="transmembrane region" description="Helical" evidence="7">
    <location>
        <begin position="45"/>
        <end position="67"/>
    </location>
</feature>
<dbReference type="EMBL" id="SMBX01000008">
    <property type="protein sequence ID" value="TCU95201.1"/>
    <property type="molecule type" value="Genomic_DNA"/>
</dbReference>
<feature type="transmembrane region" description="Helical" evidence="7">
    <location>
        <begin position="156"/>
        <end position="178"/>
    </location>
</feature>
<dbReference type="SUPFAM" id="SSF161111">
    <property type="entry name" value="Cation efflux protein transmembrane domain-like"/>
    <property type="match status" value="1"/>
</dbReference>
<dbReference type="SUPFAM" id="SSF160240">
    <property type="entry name" value="Cation efflux protein cytoplasmic domain-like"/>
    <property type="match status" value="1"/>
</dbReference>
<dbReference type="InterPro" id="IPR002524">
    <property type="entry name" value="Cation_efflux"/>
</dbReference>
<evidence type="ECO:0000259" key="8">
    <source>
        <dbReference type="Pfam" id="PF01545"/>
    </source>
</evidence>
<dbReference type="InterPro" id="IPR036837">
    <property type="entry name" value="Cation_efflux_CTD_sf"/>
</dbReference>
<dbReference type="GO" id="GO:0015341">
    <property type="term" value="F:zinc efflux antiporter activity"/>
    <property type="evidence" value="ECO:0007669"/>
    <property type="project" value="TreeGrafter"/>
</dbReference>
<keyword evidence="3" id="KW-0813">Transport</keyword>
<feature type="transmembrane region" description="Helical" evidence="7">
    <location>
        <begin position="113"/>
        <end position="135"/>
    </location>
</feature>
<dbReference type="GO" id="GO:0005886">
    <property type="term" value="C:plasma membrane"/>
    <property type="evidence" value="ECO:0007669"/>
    <property type="project" value="TreeGrafter"/>
</dbReference>
<dbReference type="GO" id="GO:0015086">
    <property type="term" value="F:cadmium ion transmembrane transporter activity"/>
    <property type="evidence" value="ECO:0007669"/>
    <property type="project" value="TreeGrafter"/>
</dbReference>
<dbReference type="OrthoDB" id="9806522at2"/>
<dbReference type="Proteomes" id="UP000294692">
    <property type="component" value="Unassembled WGS sequence"/>
</dbReference>
<reference evidence="10 11" key="1">
    <citation type="submission" date="2019-03" db="EMBL/GenBank/DDBJ databases">
        <title>Genomic Encyclopedia of Type Strains, Phase IV (KMG-IV): sequencing the most valuable type-strain genomes for metagenomic binning, comparative biology and taxonomic classification.</title>
        <authorList>
            <person name="Goeker M."/>
        </authorList>
    </citation>
    <scope>NUCLEOTIDE SEQUENCE [LARGE SCALE GENOMIC DNA]</scope>
    <source>
        <strain evidence="10 11">DSM 100048</strain>
    </source>
</reference>
<dbReference type="GO" id="GO:0015093">
    <property type="term" value="F:ferrous iron transmembrane transporter activity"/>
    <property type="evidence" value="ECO:0007669"/>
    <property type="project" value="TreeGrafter"/>
</dbReference>
<dbReference type="Gene3D" id="1.20.1510.10">
    <property type="entry name" value="Cation efflux protein transmembrane domain"/>
    <property type="match status" value="1"/>
</dbReference>
<evidence type="ECO:0000256" key="5">
    <source>
        <dbReference type="ARBA" id="ARBA00022989"/>
    </source>
</evidence>
<sequence length="303" mass="32469">MTQNRTSLARYAWLSIGGALFTIGLKTAAWHLTGSVGLLSDALESVVNLVAAVLALIMLVIAARPADAGHPFGHEKAEYFASGAEGVLILIAAALIIVSAVERLLHLQPLEQTGLGIGLSVLASLVNYGIARVLAQAGKRYESVTLEADAQHLMTDVWTTAGVLAGVVAVTLTGWLWLDPLIALCVGLHIVRTGWRLLGGSVAGLMDTALPEQEQALIRQVLEGYRHEGVQYHALRTRRAASRRFVSVHILVPGAWSVQRGHDVLERIEADMRAQLGGMTVVTHLEPVEDPVAWDDPGLKDIS</sequence>
<name>A0A4R3UW38_9BURK</name>
<dbReference type="NCBIfam" id="TIGR01297">
    <property type="entry name" value="CDF"/>
    <property type="match status" value="1"/>
</dbReference>
<dbReference type="PANTHER" id="PTHR43840">
    <property type="entry name" value="MITOCHONDRIAL METAL TRANSPORTER 1-RELATED"/>
    <property type="match status" value="1"/>
</dbReference>
<feature type="transmembrane region" description="Helical" evidence="7">
    <location>
        <begin position="79"/>
        <end position="101"/>
    </location>
</feature>
<comment type="similarity">
    <text evidence="2">Belongs to the cation diffusion facilitator (CDF) transporter (TC 2.A.4) family.</text>
</comment>
<evidence type="ECO:0000256" key="7">
    <source>
        <dbReference type="SAM" id="Phobius"/>
    </source>
</evidence>
<comment type="subcellular location">
    <subcellularLocation>
        <location evidence="1">Membrane</location>
        <topology evidence="1">Multi-pass membrane protein</topology>
    </subcellularLocation>
</comment>
<accession>A0A4R3UW38</accession>
<dbReference type="InterPro" id="IPR058533">
    <property type="entry name" value="Cation_efflux_TM"/>
</dbReference>
<dbReference type="Pfam" id="PF16916">
    <property type="entry name" value="ZT_dimer"/>
    <property type="match status" value="1"/>
</dbReference>
<keyword evidence="11" id="KW-1185">Reference proteome</keyword>
<organism evidence="10 11">
    <name type="scientific">Paracandidimonas soli</name>
    <dbReference type="NCBI Taxonomy" id="1917182"/>
    <lineage>
        <taxon>Bacteria</taxon>
        <taxon>Pseudomonadati</taxon>
        <taxon>Pseudomonadota</taxon>
        <taxon>Betaproteobacteria</taxon>
        <taxon>Burkholderiales</taxon>
        <taxon>Alcaligenaceae</taxon>
        <taxon>Paracandidimonas</taxon>
    </lineage>
</organism>
<dbReference type="GO" id="GO:0006882">
    <property type="term" value="P:intracellular zinc ion homeostasis"/>
    <property type="evidence" value="ECO:0007669"/>
    <property type="project" value="TreeGrafter"/>
</dbReference>
<comment type="caution">
    <text evidence="10">The sequence shown here is derived from an EMBL/GenBank/DDBJ whole genome shotgun (WGS) entry which is preliminary data.</text>
</comment>
<evidence type="ECO:0000256" key="3">
    <source>
        <dbReference type="ARBA" id="ARBA00022448"/>
    </source>
</evidence>
<dbReference type="RefSeq" id="WP_132477648.1">
    <property type="nucleotide sequence ID" value="NZ_JBHRVM010000001.1"/>
</dbReference>
<dbReference type="InterPro" id="IPR050291">
    <property type="entry name" value="CDF_Transporter"/>
</dbReference>
<keyword evidence="4 7" id="KW-0812">Transmembrane</keyword>
<feature type="domain" description="Cation efflux protein cytoplasmic" evidence="9">
    <location>
        <begin position="210"/>
        <end position="287"/>
    </location>
</feature>
<feature type="domain" description="Cation efflux protein transmembrane" evidence="8">
    <location>
        <begin position="13"/>
        <end position="206"/>
    </location>
</feature>
<keyword evidence="6 7" id="KW-0472">Membrane</keyword>
<evidence type="ECO:0000256" key="2">
    <source>
        <dbReference type="ARBA" id="ARBA00008114"/>
    </source>
</evidence>
<evidence type="ECO:0000259" key="9">
    <source>
        <dbReference type="Pfam" id="PF16916"/>
    </source>
</evidence>
<gene>
    <name evidence="10" type="ORF">EV686_10844</name>
</gene>
<evidence type="ECO:0000256" key="1">
    <source>
        <dbReference type="ARBA" id="ARBA00004141"/>
    </source>
</evidence>
<protein>
    <submittedName>
        <fullName evidence="10">Cation diffusion facilitator family transporter</fullName>
    </submittedName>
</protein>
<evidence type="ECO:0000313" key="11">
    <source>
        <dbReference type="Proteomes" id="UP000294692"/>
    </source>
</evidence>
<dbReference type="Gene3D" id="3.30.70.1350">
    <property type="entry name" value="Cation efflux protein, cytoplasmic domain"/>
    <property type="match status" value="1"/>
</dbReference>